<sequence>MITTPSSAPTARLGGIPHPTARLGGNPSSLYAVICKGPFYPKTRWTRPPQAGGAPSAPALPGLAVATSGNLDFSSCVNIGEGPGRHGR</sequence>
<protein>
    <submittedName>
        <fullName evidence="2">Uncharacterized protein</fullName>
    </submittedName>
</protein>
<dbReference type="Proteomes" id="UP000192513">
    <property type="component" value="Unassembled WGS sequence"/>
</dbReference>
<dbReference type="AlphaFoldDB" id="A0A1X0I2R3"/>
<keyword evidence="3" id="KW-1185">Reference proteome</keyword>
<comment type="caution">
    <text evidence="2">The sequence shown here is derived from an EMBL/GenBank/DDBJ whole genome shotgun (WGS) entry which is preliminary data.</text>
</comment>
<proteinExistence type="predicted"/>
<organism evidence="2 3">
    <name type="scientific">Mycobacterium paraseoulense</name>
    <dbReference type="NCBI Taxonomy" id="590652"/>
    <lineage>
        <taxon>Bacteria</taxon>
        <taxon>Bacillati</taxon>
        <taxon>Actinomycetota</taxon>
        <taxon>Actinomycetes</taxon>
        <taxon>Mycobacteriales</taxon>
        <taxon>Mycobacteriaceae</taxon>
        <taxon>Mycobacterium</taxon>
    </lineage>
</organism>
<accession>A0A1X0I2R3</accession>
<evidence type="ECO:0000256" key="1">
    <source>
        <dbReference type="SAM" id="MobiDB-lite"/>
    </source>
</evidence>
<evidence type="ECO:0000313" key="2">
    <source>
        <dbReference type="EMBL" id="ORB33213.1"/>
    </source>
</evidence>
<gene>
    <name evidence="2" type="ORF">BST39_27010</name>
</gene>
<feature type="region of interest" description="Disordered" evidence="1">
    <location>
        <begin position="1"/>
        <end position="22"/>
    </location>
</feature>
<name>A0A1X0I2R3_9MYCO</name>
<dbReference type="EMBL" id="MVIE01000066">
    <property type="protein sequence ID" value="ORB33213.1"/>
    <property type="molecule type" value="Genomic_DNA"/>
</dbReference>
<evidence type="ECO:0000313" key="3">
    <source>
        <dbReference type="Proteomes" id="UP000192513"/>
    </source>
</evidence>
<dbReference type="STRING" id="590652.BST39_27010"/>
<reference evidence="2 3" key="1">
    <citation type="submission" date="2017-02" db="EMBL/GenBank/DDBJ databases">
        <title>The new phylogeny of genus Mycobacterium.</title>
        <authorList>
            <person name="Tortoli E."/>
            <person name="Trovato A."/>
            <person name="Cirillo D.M."/>
        </authorList>
    </citation>
    <scope>NUCLEOTIDE SEQUENCE [LARGE SCALE GENOMIC DNA]</scope>
    <source>
        <strain evidence="2 3">DSM 45000</strain>
    </source>
</reference>